<protein>
    <submittedName>
        <fullName evidence="1">Uncharacterized protein</fullName>
    </submittedName>
</protein>
<accession>A0A3B1CRT8</accession>
<dbReference type="EMBL" id="UOGG01000030">
    <property type="protein sequence ID" value="VAX27383.1"/>
    <property type="molecule type" value="Genomic_DNA"/>
</dbReference>
<evidence type="ECO:0000313" key="1">
    <source>
        <dbReference type="EMBL" id="VAX27383.1"/>
    </source>
</evidence>
<reference evidence="1" key="1">
    <citation type="submission" date="2018-06" db="EMBL/GenBank/DDBJ databases">
        <authorList>
            <person name="Zhirakovskaya E."/>
        </authorList>
    </citation>
    <scope>NUCLEOTIDE SEQUENCE</scope>
</reference>
<sequence length="158" mass="17268">MTDYTSLATAIKTTLEADAWLGNSANVKTIEIHRRGFSLQDAKDAQFFSQADLPAIAVVANSGPKQQQLTTTNEILETVFCEISAVTEGRGLQAGMTLHQGIVENIERVLEKQKSSANDLGIDAFVQNVSTTESQVKKGEFYYFISTTRAKVELTASF</sequence>
<dbReference type="AlphaFoldDB" id="A0A3B1CRT8"/>
<organism evidence="1">
    <name type="scientific">hydrothermal vent metagenome</name>
    <dbReference type="NCBI Taxonomy" id="652676"/>
    <lineage>
        <taxon>unclassified sequences</taxon>
        <taxon>metagenomes</taxon>
        <taxon>ecological metagenomes</taxon>
    </lineage>
</organism>
<name>A0A3B1CRT8_9ZZZZ</name>
<gene>
    <name evidence="1" type="ORF">MNBD_NITROSPINAE05-1442</name>
</gene>
<proteinExistence type="predicted"/>